<protein>
    <submittedName>
        <fullName evidence="3">Sulfurtransferase</fullName>
    </submittedName>
</protein>
<sequence length="138" mass="14792">MKFFTNPFNLVLIVVVVVSGVMLLWPTLTRRNRGLSSSEAILLINRRNAVVIDVRTAQAYAVGHLPQARHLPAADLSAKAQQVAKNKVTPVIVVCQTGQQSAKALDVLQQAGYTEVHSLQGGVDGWQKAGLPVVASKA</sequence>
<accession>A0A0F5K5R1</accession>
<reference evidence="3 4" key="1">
    <citation type="submission" date="2015-03" db="EMBL/GenBank/DDBJ databases">
        <title>Draft Genome Sequence of Burkholderia andropogonis type strain ICMP2807, isolated from Sorghum bicolor.</title>
        <authorList>
            <person name="Lopes-Santos L."/>
            <person name="Castro D.B."/>
            <person name="Ottoboni L.M."/>
            <person name="Park D."/>
            <person name="Weirc B.S."/>
            <person name="Destefano S.A."/>
        </authorList>
    </citation>
    <scope>NUCLEOTIDE SEQUENCE [LARGE SCALE GENOMIC DNA]</scope>
    <source>
        <strain evidence="3 4">ICMP2807</strain>
    </source>
</reference>
<proteinExistence type="predicted"/>
<feature type="transmembrane region" description="Helical" evidence="1">
    <location>
        <begin position="6"/>
        <end position="25"/>
    </location>
</feature>
<evidence type="ECO:0000313" key="4">
    <source>
        <dbReference type="Proteomes" id="UP000033618"/>
    </source>
</evidence>
<organism evidence="3 4">
    <name type="scientific">Robbsia andropogonis</name>
    <dbReference type="NCBI Taxonomy" id="28092"/>
    <lineage>
        <taxon>Bacteria</taxon>
        <taxon>Pseudomonadati</taxon>
        <taxon>Pseudomonadota</taxon>
        <taxon>Betaproteobacteria</taxon>
        <taxon>Burkholderiales</taxon>
        <taxon>Burkholderiaceae</taxon>
        <taxon>Robbsia</taxon>
    </lineage>
</organism>
<dbReference type="STRING" id="28092.WM40_01260"/>
<dbReference type="SMART" id="SM00450">
    <property type="entry name" value="RHOD"/>
    <property type="match status" value="1"/>
</dbReference>
<dbReference type="PROSITE" id="PS50206">
    <property type="entry name" value="RHODANESE_3"/>
    <property type="match status" value="1"/>
</dbReference>
<dbReference type="Gene3D" id="3.40.250.10">
    <property type="entry name" value="Rhodanese-like domain"/>
    <property type="match status" value="1"/>
</dbReference>
<comment type="caution">
    <text evidence="3">The sequence shown here is derived from an EMBL/GenBank/DDBJ whole genome shotgun (WGS) entry which is preliminary data.</text>
</comment>
<dbReference type="EMBL" id="LAQU01000001">
    <property type="protein sequence ID" value="KKB65275.1"/>
    <property type="molecule type" value="Genomic_DNA"/>
</dbReference>
<keyword evidence="1" id="KW-0812">Transmembrane</keyword>
<evidence type="ECO:0000256" key="1">
    <source>
        <dbReference type="SAM" id="Phobius"/>
    </source>
</evidence>
<name>A0A0F5K5R1_9BURK</name>
<keyword evidence="4" id="KW-1185">Reference proteome</keyword>
<feature type="domain" description="Rhodanese" evidence="2">
    <location>
        <begin position="45"/>
        <end position="135"/>
    </location>
</feature>
<dbReference type="PANTHER" id="PTHR43031">
    <property type="entry name" value="FAD-DEPENDENT OXIDOREDUCTASE"/>
    <property type="match status" value="1"/>
</dbReference>
<keyword evidence="3" id="KW-0808">Transferase</keyword>
<dbReference type="Pfam" id="PF00581">
    <property type="entry name" value="Rhodanese"/>
    <property type="match status" value="1"/>
</dbReference>
<dbReference type="RefSeq" id="WP_024902486.1">
    <property type="nucleotide sequence ID" value="NZ_CADFGU010000001.1"/>
</dbReference>
<evidence type="ECO:0000313" key="3">
    <source>
        <dbReference type="EMBL" id="KKB65275.1"/>
    </source>
</evidence>
<dbReference type="OrthoDB" id="1445766at2"/>
<dbReference type="AlphaFoldDB" id="A0A0F5K5R1"/>
<evidence type="ECO:0000259" key="2">
    <source>
        <dbReference type="PROSITE" id="PS50206"/>
    </source>
</evidence>
<dbReference type="SUPFAM" id="SSF52821">
    <property type="entry name" value="Rhodanese/Cell cycle control phosphatase"/>
    <property type="match status" value="1"/>
</dbReference>
<dbReference type="Proteomes" id="UP000033618">
    <property type="component" value="Unassembled WGS sequence"/>
</dbReference>
<dbReference type="CDD" id="cd00158">
    <property type="entry name" value="RHOD"/>
    <property type="match status" value="1"/>
</dbReference>
<dbReference type="InterPro" id="IPR050229">
    <property type="entry name" value="GlpE_sulfurtransferase"/>
</dbReference>
<dbReference type="InterPro" id="IPR036873">
    <property type="entry name" value="Rhodanese-like_dom_sf"/>
</dbReference>
<dbReference type="PANTHER" id="PTHR43031:SF18">
    <property type="entry name" value="RHODANESE-RELATED SULFURTRANSFERASES"/>
    <property type="match status" value="1"/>
</dbReference>
<dbReference type="PATRIC" id="fig|28092.6.peg.282"/>
<keyword evidence="1" id="KW-1133">Transmembrane helix</keyword>
<dbReference type="InterPro" id="IPR001763">
    <property type="entry name" value="Rhodanese-like_dom"/>
</dbReference>
<dbReference type="GO" id="GO:0016740">
    <property type="term" value="F:transferase activity"/>
    <property type="evidence" value="ECO:0007669"/>
    <property type="project" value="UniProtKB-KW"/>
</dbReference>
<keyword evidence="1" id="KW-0472">Membrane</keyword>
<gene>
    <name evidence="3" type="ORF">WM40_01260</name>
</gene>